<accession>A0A7S4QSZ6</accession>
<feature type="coiled-coil region" evidence="4">
    <location>
        <begin position="1051"/>
        <end position="1078"/>
    </location>
</feature>
<organism evidence="6">
    <name type="scientific">Ditylum brightwellii</name>
    <dbReference type="NCBI Taxonomy" id="49249"/>
    <lineage>
        <taxon>Eukaryota</taxon>
        <taxon>Sar</taxon>
        <taxon>Stramenopiles</taxon>
        <taxon>Ochrophyta</taxon>
        <taxon>Bacillariophyta</taxon>
        <taxon>Mediophyceae</taxon>
        <taxon>Lithodesmiophycidae</taxon>
        <taxon>Lithodesmiales</taxon>
        <taxon>Lithodesmiaceae</taxon>
        <taxon>Ditylum</taxon>
    </lineage>
</organism>
<dbReference type="Pfam" id="PF14559">
    <property type="entry name" value="TPR_19"/>
    <property type="match status" value="1"/>
</dbReference>
<dbReference type="SMART" id="SM00671">
    <property type="entry name" value="SEL1"/>
    <property type="match status" value="3"/>
</dbReference>
<dbReference type="GO" id="GO:0006368">
    <property type="term" value="P:transcription elongation by RNA polymerase II"/>
    <property type="evidence" value="ECO:0007669"/>
    <property type="project" value="TreeGrafter"/>
</dbReference>
<evidence type="ECO:0000256" key="1">
    <source>
        <dbReference type="ARBA" id="ARBA00022737"/>
    </source>
</evidence>
<dbReference type="SUPFAM" id="SSF48452">
    <property type="entry name" value="TPR-like"/>
    <property type="match status" value="4"/>
</dbReference>
<feature type="repeat" description="TPR" evidence="3">
    <location>
        <begin position="209"/>
        <end position="242"/>
    </location>
</feature>
<reference evidence="6" key="1">
    <citation type="submission" date="2021-01" db="EMBL/GenBank/DDBJ databases">
        <authorList>
            <person name="Corre E."/>
            <person name="Pelletier E."/>
            <person name="Niang G."/>
            <person name="Scheremetjew M."/>
            <person name="Finn R."/>
            <person name="Kale V."/>
            <person name="Holt S."/>
            <person name="Cochrane G."/>
            <person name="Meng A."/>
            <person name="Brown T."/>
            <person name="Cohen L."/>
        </authorList>
    </citation>
    <scope>NUCLEOTIDE SEQUENCE</scope>
    <source>
        <strain evidence="6">GSO104</strain>
    </source>
</reference>
<feature type="compositionally biased region" description="Acidic residues" evidence="5">
    <location>
        <begin position="1240"/>
        <end position="1261"/>
    </location>
</feature>
<proteinExistence type="predicted"/>
<feature type="region of interest" description="Disordered" evidence="5">
    <location>
        <begin position="126"/>
        <end position="149"/>
    </location>
</feature>
<evidence type="ECO:0000256" key="5">
    <source>
        <dbReference type="SAM" id="MobiDB-lite"/>
    </source>
</evidence>
<dbReference type="Gene3D" id="1.25.40.10">
    <property type="entry name" value="Tetratricopeptide repeat domain"/>
    <property type="match status" value="3"/>
</dbReference>
<dbReference type="GO" id="GO:0006355">
    <property type="term" value="P:regulation of DNA-templated transcription"/>
    <property type="evidence" value="ECO:0007669"/>
    <property type="project" value="InterPro"/>
</dbReference>
<evidence type="ECO:0000256" key="4">
    <source>
        <dbReference type="SAM" id="Coils"/>
    </source>
</evidence>
<dbReference type="InterPro" id="IPR011990">
    <property type="entry name" value="TPR-like_helical_dom_sf"/>
</dbReference>
<feature type="repeat" description="TPR" evidence="3">
    <location>
        <begin position="432"/>
        <end position="465"/>
    </location>
</feature>
<dbReference type="GO" id="GO:0000993">
    <property type="term" value="F:RNA polymerase II complex binding"/>
    <property type="evidence" value="ECO:0007669"/>
    <property type="project" value="TreeGrafter"/>
</dbReference>
<dbReference type="PANTHER" id="PTHR14027">
    <property type="entry name" value="RNA POLYMERASE-ASSOCIATED PROTEIN CTR9"/>
    <property type="match status" value="1"/>
</dbReference>
<feature type="compositionally biased region" description="Acidic residues" evidence="5">
    <location>
        <begin position="1291"/>
        <end position="1300"/>
    </location>
</feature>
<keyword evidence="2 3" id="KW-0802">TPR repeat</keyword>
<dbReference type="GO" id="GO:0016593">
    <property type="term" value="C:Cdc73/Paf1 complex"/>
    <property type="evidence" value="ECO:0007669"/>
    <property type="project" value="TreeGrafter"/>
</dbReference>
<dbReference type="InterPro" id="IPR031101">
    <property type="entry name" value="Ctr9"/>
</dbReference>
<dbReference type="Pfam" id="PF13181">
    <property type="entry name" value="TPR_8"/>
    <property type="match status" value="2"/>
</dbReference>
<keyword evidence="1" id="KW-0677">Repeat</keyword>
<gene>
    <name evidence="6" type="ORF">DBRI00130_LOCUS7109</name>
</gene>
<sequence>MVAKDSMEIDSHPSELEDDISKSLIVPITSTSSSSASYIEIFDNELNEINPSLLAKVLKDEDSSLSTWSDAALLYVSIQKEAEAMELLNIACEDGLEGKCGNREHRVRLLASAGITALTLASTHTSKRTSASLLPEEEDEGEKGAAAERHARVEELRTTAESRFTRATKVDQFFPMTWMGRGMHNLALGRLDQARFFFDTILKQCGQVLPALLGMAAVKYAEENYKAALELYGKAITLFPHKAGAPARVGLALSCYKLNQIDRAKAAFRRALALDEENVQAMLGLSLLEMASIDETSRYYRSKTEQSIKLISMANLIDQNNAMVQNHLANHYFWKWTPLPGFVSVKHSSAVLSVGNNVALEVGDRIRVGTDFETSVVVERKGRERKEGCYSMKDVWKDGSQTNLKLWKKDYDRVLTLAKNAYNSTSVTQIQAESLFLLARVFHIRNDEANALKYYDRACKLAPDLSPARFGLAQTLVWEEHYDQAAAHLKLVLGTSANATDALALLGLLEVKNNTAADRKSAFTYLKKAIDLDPLNPDLVLLEALALQQQESDYSKSLEKYKKAIELMEVVSPSKKIPFEVLTNMGVLCHETKKLEEAIVYYGRALQALDEDKHYYAPFVDWEYSDDEDDENNTTSLKTATLDKHGDVDGGIVRHADNHLFWVYVDVGVTLKVKEGDETVLIVVEEKEDDEENDAALSPLEKLSVGDFVRIGNDFESEVKALEQNSIVIAKPYPKSEEEKEEQVKIHVKRGNRRLCNPPAISVAFNLARLHESAGRIIPAVELHKAIVKRHPAYVNSYLRLACISRDCGSLHHCSEWLKAAMTVAPGNPEVLTLVGNLHLSLCDWAPAQSVFDQLLSQKVPNVEAYAMLSLGNIYFNNLKTPKKYSKHLQYAADLYKRILTKDKANAYAANGLGTVLAEKGELFKAKEVFHRVREVSGDTILDTLLNLGHIYLAQKKHPEALQMYQSYRTRTRSTGAPITSKSQDDDDAEVLLYIAFAYFDWARQTELFNDARAAPADERYKKCTEFIELAMKKSRKENVLLRYNWCMTKLHAANCVLQKLTRNIRRTAQEVQDALNGLEESLPYVQTFLQWKTEKKRIPITTSMLNDFVAHCKANIESAKSHLGEELKKESEAREFREMQRIEAASKEKEKEIEMQVKKEKEARKMEAREYRARAKMEKVNALLVDWDLQEQRQKAENAKKRKEGIMGDAPLGTMVTEDGIYDTGVNQAETRVLFGGDIETDSDDDDFDPNKPDEEEEKGEDGSKSGKEDSDEDDVPAETEKTLFGDDSSSSDESDDELVPTNKKKKKSKRGDDDEGGDNKRRRVMEDE</sequence>
<dbReference type="SMART" id="SM00028">
    <property type="entry name" value="TPR"/>
    <property type="match status" value="13"/>
</dbReference>
<dbReference type="PROSITE" id="PS50005">
    <property type="entry name" value="TPR"/>
    <property type="match status" value="3"/>
</dbReference>
<dbReference type="InterPro" id="IPR019734">
    <property type="entry name" value="TPR_rpt"/>
</dbReference>
<keyword evidence="4" id="KW-0175">Coiled coil</keyword>
<evidence type="ECO:0000313" key="6">
    <source>
        <dbReference type="EMBL" id="CAE4592303.1"/>
    </source>
</evidence>
<protein>
    <submittedName>
        <fullName evidence="6">Uncharacterized protein</fullName>
    </submittedName>
</protein>
<feature type="repeat" description="TPR" evidence="3">
    <location>
        <begin position="245"/>
        <end position="278"/>
    </location>
</feature>
<feature type="region of interest" description="Disordered" evidence="5">
    <location>
        <begin position="1233"/>
        <end position="1330"/>
    </location>
</feature>
<name>A0A7S4QSZ6_9STRA</name>
<evidence type="ECO:0000256" key="2">
    <source>
        <dbReference type="ARBA" id="ARBA00022803"/>
    </source>
</evidence>
<dbReference type="EMBL" id="HBNS01008794">
    <property type="protein sequence ID" value="CAE4592303.1"/>
    <property type="molecule type" value="Transcribed_RNA"/>
</dbReference>
<dbReference type="InterPro" id="IPR006597">
    <property type="entry name" value="Sel1-like"/>
</dbReference>
<evidence type="ECO:0000256" key="3">
    <source>
        <dbReference type="PROSITE-ProRule" id="PRU00339"/>
    </source>
</evidence>
<dbReference type="PANTHER" id="PTHR14027:SF2">
    <property type="entry name" value="RNA POLYMERASE-ASSOCIATED PROTEIN CTR9 HOMOLOG"/>
    <property type="match status" value="1"/>
</dbReference>